<name>A0A8D8TGR3_9HEMI</name>
<feature type="compositionally biased region" description="Basic and acidic residues" evidence="4">
    <location>
        <begin position="875"/>
        <end position="884"/>
    </location>
</feature>
<feature type="domain" description="PDZ" evidence="5">
    <location>
        <begin position="575"/>
        <end position="645"/>
    </location>
</feature>
<protein>
    <recommendedName>
        <fullName evidence="3">Inturned planar cell polarity effector homolog</fullName>
    </recommendedName>
</protein>
<evidence type="ECO:0000256" key="4">
    <source>
        <dbReference type="SAM" id="MobiDB-lite"/>
    </source>
</evidence>
<dbReference type="GO" id="GO:0005929">
    <property type="term" value="C:cilium"/>
    <property type="evidence" value="ECO:0007669"/>
    <property type="project" value="TreeGrafter"/>
</dbReference>
<dbReference type="InterPro" id="IPR039151">
    <property type="entry name" value="INTU"/>
</dbReference>
<sequence length="1260" mass="141231">MNSSKPPIDGRRSLRGSRGMAGAHSLPRTATQGNVSPNLNDEPSRVGELTGDMHSRTNRTGDLHSRTNRPGELTGDMHSRTNRPGERIAENTGDMYARPSRTGETTADLYSRPSRGGESPGEMYSRSSRTEEMGGEMHVKSSKHQKKEHKRRFSEDASGNSSTRNIGKTEEYGSEIGERKEREYGGEMERKGGRQGVEETTGMLRDGSYDRGHNPNVDRYNTPHGSLGREHHGSLGGELHGSLDMRSYGSRTDGRRNLGSGGRDFGSLNRSEDVLAGGSLRRDEPSLRRDFQLGRELGRAGSEMNIARGNIVASEPRVMGRAASVNADLNVGRIHELQNIRDSGLSEARHPHNSRRIDSNETRNTVPGDGNIPRGVNRRQDVVKYMERVAPDNYCSSCGEEDDLNESLLTTTTNTSASDQTATYSSSSNSISQEAWENDVQPDGSLLYISCYYKEIGCATYEGNEILNRIQQRQQCESAQAAPVPVSSILKPIDNNRHENRIIKLIRKKSMSKKSSLASSGTTAKVKKATKLNIEIPSITAKKLKNYIPYEDPRDVCFELTQNLNLGRRATLAEIKLGLQLDESGEQLRVVDIIPDSTVYHSKLVQLNDLLLAINERPVSKHNLTEVLAMTHHTGQVKLRVQATKNKHELARDRNNYKSKIVKEVLAGVETYDRSDMCCVYVNTNGIQYKYPPENNNLTNSFGLFLTLNNLFNNTPLYCGTSSVECDSYVIFSRDKQAKNSTANNLLLVCFPHQQFTSYDLCLKLNKLIVSCVRFMFGYDLDSVFASNTASTVSALNRLFSFLFHRLLVTQGSNCSAPANVHDGNTEKVSNEEYIKICKAESYTPLQEGGEQSLTMSAESSGGSNRRVGGNERTVLSEESHHESEPLGSEYFTFAYPRKLKVNGELDAQINDALGELEANDTYEDDVKNFIIAGTCLYYKNYLLTSHMNEKDLGCLHCTLFCNGLLHLNNHERHVKNMIMWKRVYPKSHMVDNLYYNNSLKSGNTYYLLVYGRANFLLCTLLESNYFTNPNLNPDGVQPDIKLIRHAEEIINFLISTRNIAYLNKEIALLSLNAESNTIEPRPSDWTESLSLSGSYQSQSTLTDEEYNYRKSNETSASLPVRVLANSVLFYYVHVNKQDGVLLTPDRCKVSHAARSDPAESAVFAKFQSSVYKIEKVFKNYAKFKKLNSTLNSKPLKLNRCLICIKEAGVCFEIGNVQYWTLGRLYNHVGQVYVCYVNRDESVLSQNMIEIMFKLFLSHS</sequence>
<evidence type="ECO:0000256" key="2">
    <source>
        <dbReference type="ARBA" id="ARBA00004241"/>
    </source>
</evidence>
<dbReference type="InterPro" id="IPR036034">
    <property type="entry name" value="PDZ_sf"/>
</dbReference>
<evidence type="ECO:0000256" key="3">
    <source>
        <dbReference type="ARBA" id="ARBA00032633"/>
    </source>
</evidence>
<dbReference type="PANTHER" id="PTHR21082">
    <property type="entry name" value="PROTEIN INTURNED"/>
    <property type="match status" value="1"/>
</dbReference>
<accession>A0A8D8TGR3</accession>
<dbReference type="InterPro" id="IPR043988">
    <property type="entry name" value="CCZ1/INTU_longin_2"/>
</dbReference>
<dbReference type="SUPFAM" id="SSF50156">
    <property type="entry name" value="PDZ domain-like"/>
    <property type="match status" value="1"/>
</dbReference>
<feature type="region of interest" description="Disordered" evidence="4">
    <location>
        <begin position="344"/>
        <end position="376"/>
    </location>
</feature>
<feature type="compositionally biased region" description="Polar residues" evidence="4">
    <location>
        <begin position="157"/>
        <end position="166"/>
    </location>
</feature>
<feature type="compositionally biased region" description="Basic and acidic residues" evidence="4">
    <location>
        <begin position="167"/>
        <end position="192"/>
    </location>
</feature>
<feature type="region of interest" description="Disordered" evidence="4">
    <location>
        <begin position="848"/>
        <end position="884"/>
    </location>
</feature>
<feature type="compositionally biased region" description="Basic and acidic residues" evidence="4">
    <location>
        <begin position="347"/>
        <end position="361"/>
    </location>
</feature>
<dbReference type="GO" id="GO:0060271">
    <property type="term" value="P:cilium assembly"/>
    <property type="evidence" value="ECO:0007669"/>
    <property type="project" value="InterPro"/>
</dbReference>
<dbReference type="GO" id="GO:0016192">
    <property type="term" value="P:vesicle-mediated transport"/>
    <property type="evidence" value="ECO:0007669"/>
    <property type="project" value="InterPro"/>
</dbReference>
<dbReference type="GO" id="GO:0001736">
    <property type="term" value="P:establishment of planar polarity"/>
    <property type="evidence" value="ECO:0007669"/>
    <property type="project" value="InterPro"/>
</dbReference>
<dbReference type="GO" id="GO:0005737">
    <property type="term" value="C:cytoplasm"/>
    <property type="evidence" value="ECO:0007669"/>
    <property type="project" value="TreeGrafter"/>
</dbReference>
<feature type="compositionally biased region" description="Polar residues" evidence="4">
    <location>
        <begin position="28"/>
        <end position="41"/>
    </location>
</feature>
<dbReference type="SMART" id="SM00228">
    <property type="entry name" value="PDZ"/>
    <property type="match status" value="1"/>
</dbReference>
<comment type="subcellular location">
    <subcellularLocation>
        <location evidence="2">Cell surface</location>
    </subcellularLocation>
    <subcellularLocation>
        <location evidence="1">Cytoplasm</location>
        <location evidence="1">Cytoskeleton</location>
        <location evidence="1">Cilium basal body</location>
    </subcellularLocation>
</comment>
<feature type="compositionally biased region" description="Low complexity" evidence="4">
    <location>
        <begin position="859"/>
        <end position="873"/>
    </location>
</feature>
<feature type="compositionally biased region" description="Basic and acidic residues" evidence="4">
    <location>
        <begin position="51"/>
        <end position="65"/>
    </location>
</feature>
<dbReference type="AlphaFoldDB" id="A0A8D8TGR3"/>
<dbReference type="Pfam" id="PF19032">
    <property type="entry name" value="Intu_longin_2"/>
    <property type="match status" value="1"/>
</dbReference>
<feature type="compositionally biased region" description="Basic and acidic residues" evidence="4">
    <location>
        <begin position="128"/>
        <end position="139"/>
    </location>
</feature>
<evidence type="ECO:0000313" key="6">
    <source>
        <dbReference type="EMBL" id="CAG6683892.1"/>
    </source>
</evidence>
<dbReference type="EMBL" id="HBUF01264984">
    <property type="protein sequence ID" value="CAG6683892.1"/>
    <property type="molecule type" value="Transcribed_RNA"/>
</dbReference>
<evidence type="ECO:0000256" key="1">
    <source>
        <dbReference type="ARBA" id="ARBA00004120"/>
    </source>
</evidence>
<dbReference type="GO" id="GO:0007399">
    <property type="term" value="P:nervous system development"/>
    <property type="evidence" value="ECO:0007669"/>
    <property type="project" value="TreeGrafter"/>
</dbReference>
<evidence type="ECO:0000259" key="5">
    <source>
        <dbReference type="SMART" id="SM00228"/>
    </source>
</evidence>
<proteinExistence type="predicted"/>
<dbReference type="Gene3D" id="2.30.42.10">
    <property type="match status" value="1"/>
</dbReference>
<feature type="region of interest" description="Disordered" evidence="4">
    <location>
        <begin position="1"/>
        <end position="270"/>
    </location>
</feature>
<organism evidence="6">
    <name type="scientific">Cacopsylla melanoneura</name>
    <dbReference type="NCBI Taxonomy" id="428564"/>
    <lineage>
        <taxon>Eukaryota</taxon>
        <taxon>Metazoa</taxon>
        <taxon>Ecdysozoa</taxon>
        <taxon>Arthropoda</taxon>
        <taxon>Hexapoda</taxon>
        <taxon>Insecta</taxon>
        <taxon>Pterygota</taxon>
        <taxon>Neoptera</taxon>
        <taxon>Paraneoptera</taxon>
        <taxon>Hemiptera</taxon>
        <taxon>Sternorrhyncha</taxon>
        <taxon>Psylloidea</taxon>
        <taxon>Psyllidae</taxon>
        <taxon>Psyllinae</taxon>
        <taxon>Cacopsylla</taxon>
    </lineage>
</organism>
<dbReference type="PANTHER" id="PTHR21082:SF4">
    <property type="entry name" value="PROTEIN INTURNED"/>
    <property type="match status" value="1"/>
</dbReference>
<feature type="compositionally biased region" description="Basic residues" evidence="4">
    <location>
        <begin position="140"/>
        <end position="152"/>
    </location>
</feature>
<dbReference type="GO" id="GO:0009986">
    <property type="term" value="C:cell surface"/>
    <property type="evidence" value="ECO:0007669"/>
    <property type="project" value="UniProtKB-SubCell"/>
</dbReference>
<dbReference type="InterPro" id="IPR001478">
    <property type="entry name" value="PDZ"/>
</dbReference>
<reference evidence="6" key="1">
    <citation type="submission" date="2021-05" db="EMBL/GenBank/DDBJ databases">
        <authorList>
            <person name="Alioto T."/>
            <person name="Alioto T."/>
            <person name="Gomez Garrido J."/>
        </authorList>
    </citation>
    <scope>NUCLEOTIDE SEQUENCE</scope>
</reference>
<feature type="compositionally biased region" description="Basic and acidic residues" evidence="4">
    <location>
        <begin position="75"/>
        <end position="89"/>
    </location>
</feature>